<accession>A0AA39ZRR0</accession>
<comment type="subcellular location">
    <subcellularLocation>
        <location evidence="1">Membrane</location>
        <topology evidence="1">Multi-pass membrane protein</topology>
    </subcellularLocation>
</comment>
<feature type="transmembrane region" description="Helical" evidence="5">
    <location>
        <begin position="71"/>
        <end position="96"/>
    </location>
</feature>
<evidence type="ECO:0000256" key="2">
    <source>
        <dbReference type="ARBA" id="ARBA00022692"/>
    </source>
</evidence>
<dbReference type="GO" id="GO:0016020">
    <property type="term" value="C:membrane"/>
    <property type="evidence" value="ECO:0007669"/>
    <property type="project" value="UniProtKB-SubCell"/>
</dbReference>
<evidence type="ECO:0000256" key="1">
    <source>
        <dbReference type="ARBA" id="ARBA00004141"/>
    </source>
</evidence>
<comment type="caution">
    <text evidence="6">The sequence shown here is derived from an EMBL/GenBank/DDBJ whole genome shotgun (WGS) entry which is preliminary data.</text>
</comment>
<protein>
    <submittedName>
        <fullName evidence="6">RTA-like protein</fullName>
    </submittedName>
</protein>
<evidence type="ECO:0000256" key="5">
    <source>
        <dbReference type="SAM" id="Phobius"/>
    </source>
</evidence>
<feature type="transmembrane region" description="Helical" evidence="5">
    <location>
        <begin position="28"/>
        <end position="50"/>
    </location>
</feature>
<dbReference type="PANTHER" id="PTHR31465">
    <property type="entry name" value="PROTEIN RTA1-RELATED"/>
    <property type="match status" value="1"/>
</dbReference>
<keyword evidence="7" id="KW-1185">Reference proteome</keyword>
<dbReference type="PANTHER" id="PTHR31465:SF1">
    <property type="entry name" value="PROTEIN RTA1-RELATED"/>
    <property type="match status" value="1"/>
</dbReference>
<proteinExistence type="predicted"/>
<evidence type="ECO:0000256" key="3">
    <source>
        <dbReference type="ARBA" id="ARBA00022989"/>
    </source>
</evidence>
<keyword evidence="2 5" id="KW-0812">Transmembrane</keyword>
<dbReference type="AlphaFoldDB" id="A0AA39ZRR0"/>
<keyword evidence="3 5" id="KW-1133">Transmembrane helix</keyword>
<organism evidence="6 7">
    <name type="scientific">Lasiosphaeris hirsuta</name>
    <dbReference type="NCBI Taxonomy" id="260670"/>
    <lineage>
        <taxon>Eukaryota</taxon>
        <taxon>Fungi</taxon>
        <taxon>Dikarya</taxon>
        <taxon>Ascomycota</taxon>
        <taxon>Pezizomycotina</taxon>
        <taxon>Sordariomycetes</taxon>
        <taxon>Sordariomycetidae</taxon>
        <taxon>Sordariales</taxon>
        <taxon>Lasiosphaeriaceae</taxon>
        <taxon>Lasiosphaeris</taxon>
    </lineage>
</organism>
<evidence type="ECO:0000256" key="4">
    <source>
        <dbReference type="ARBA" id="ARBA00023136"/>
    </source>
</evidence>
<keyword evidence="4 5" id="KW-0472">Membrane</keyword>
<name>A0AA39ZRR0_9PEZI</name>
<evidence type="ECO:0000313" key="7">
    <source>
        <dbReference type="Proteomes" id="UP001172102"/>
    </source>
</evidence>
<dbReference type="EMBL" id="JAUKUA010000009">
    <property type="protein sequence ID" value="KAK0702294.1"/>
    <property type="molecule type" value="Genomic_DNA"/>
</dbReference>
<sequence length="108" mass="12065">MSEPVGLLFEIIGYIARSPSAKVNPYNLIYFILNYFFIITTPVFLSAGIYTILSALIHRLRKEHSILPPKLILWIFITSDAIATVMQIAGAALIGVKQTMRQDPTPTD</sequence>
<dbReference type="Pfam" id="PF04479">
    <property type="entry name" value="RTA1"/>
    <property type="match status" value="1"/>
</dbReference>
<dbReference type="Proteomes" id="UP001172102">
    <property type="component" value="Unassembled WGS sequence"/>
</dbReference>
<gene>
    <name evidence="6" type="ORF">B0H67DRAFT_650337</name>
</gene>
<dbReference type="InterPro" id="IPR007568">
    <property type="entry name" value="RTA1"/>
</dbReference>
<reference evidence="6" key="1">
    <citation type="submission" date="2023-06" db="EMBL/GenBank/DDBJ databases">
        <title>Genome-scale phylogeny and comparative genomics of the fungal order Sordariales.</title>
        <authorList>
            <consortium name="Lawrence Berkeley National Laboratory"/>
            <person name="Hensen N."/>
            <person name="Bonometti L."/>
            <person name="Westerberg I."/>
            <person name="Brannstrom I.O."/>
            <person name="Guillou S."/>
            <person name="Cros-Aarteil S."/>
            <person name="Calhoun S."/>
            <person name="Haridas S."/>
            <person name="Kuo A."/>
            <person name="Mondo S."/>
            <person name="Pangilinan J."/>
            <person name="Riley R."/>
            <person name="Labutti K."/>
            <person name="Andreopoulos B."/>
            <person name="Lipzen A."/>
            <person name="Chen C."/>
            <person name="Yanf M."/>
            <person name="Daum C."/>
            <person name="Ng V."/>
            <person name="Clum A."/>
            <person name="Steindorff A."/>
            <person name="Ohm R."/>
            <person name="Martin F."/>
            <person name="Silar P."/>
            <person name="Natvig D."/>
            <person name="Lalanne C."/>
            <person name="Gautier V."/>
            <person name="Ament-Velasquez S.L."/>
            <person name="Kruys A."/>
            <person name="Hutchinson M.I."/>
            <person name="Powell A.J."/>
            <person name="Barry K."/>
            <person name="Miller A.N."/>
            <person name="Grigoriev I.V."/>
            <person name="Debuchy R."/>
            <person name="Gladieux P."/>
            <person name="Thoren M.H."/>
            <person name="Johannesson H."/>
        </authorList>
    </citation>
    <scope>NUCLEOTIDE SEQUENCE</scope>
    <source>
        <strain evidence="6">SMH4607-1</strain>
    </source>
</reference>
<evidence type="ECO:0000313" key="6">
    <source>
        <dbReference type="EMBL" id="KAK0702294.1"/>
    </source>
</evidence>